<dbReference type="PROSITE" id="PS00455">
    <property type="entry name" value="AMP_BINDING"/>
    <property type="match status" value="1"/>
</dbReference>
<dbReference type="InterPro" id="IPR000873">
    <property type="entry name" value="AMP-dep_synth/lig_dom"/>
</dbReference>
<dbReference type="InterPro" id="IPR013762">
    <property type="entry name" value="Integrase-like_cat_sf"/>
</dbReference>
<feature type="region of interest" description="Disordered" evidence="3">
    <location>
        <begin position="1"/>
        <end position="43"/>
    </location>
</feature>
<name>A0ABP0JVS8_9DINO</name>
<evidence type="ECO:0000256" key="3">
    <source>
        <dbReference type="SAM" id="MobiDB-lite"/>
    </source>
</evidence>
<dbReference type="Proteomes" id="UP001642484">
    <property type="component" value="Unassembled WGS sequence"/>
</dbReference>
<dbReference type="InterPro" id="IPR011010">
    <property type="entry name" value="DNA_brk_join_enz"/>
</dbReference>
<reference evidence="5 6" key="1">
    <citation type="submission" date="2024-02" db="EMBL/GenBank/DDBJ databases">
        <authorList>
            <person name="Chen Y."/>
            <person name="Shah S."/>
            <person name="Dougan E. K."/>
            <person name="Thang M."/>
            <person name="Chan C."/>
        </authorList>
    </citation>
    <scope>NUCLEOTIDE SEQUENCE [LARGE SCALE GENOMIC DNA]</scope>
</reference>
<dbReference type="EMBL" id="CAXAMN010006668">
    <property type="protein sequence ID" value="CAK9018556.1"/>
    <property type="molecule type" value="Genomic_DNA"/>
</dbReference>
<gene>
    <name evidence="5" type="ORF">CCMP2556_LOCUS13310</name>
</gene>
<dbReference type="InterPro" id="IPR042099">
    <property type="entry name" value="ANL_N_sf"/>
</dbReference>
<dbReference type="InterPro" id="IPR020845">
    <property type="entry name" value="AMP-binding_CS"/>
</dbReference>
<evidence type="ECO:0000313" key="6">
    <source>
        <dbReference type="Proteomes" id="UP001642484"/>
    </source>
</evidence>
<evidence type="ECO:0000256" key="1">
    <source>
        <dbReference type="ARBA" id="ARBA00006432"/>
    </source>
</evidence>
<sequence length="1876" mass="206481">MASPVRADGDAQVEQPVEAAPAASGDGESAAPEAPVGGTSTTLTTFPFKNEDLLRVQASRLQDANLGKAELSAELFAQCSLLELKSEAARWHSASDQATKEGTNEDNTLVKDGPLTGRSLSHVVRVQEGNKNRLQALRDGENLYSFSYFSKYVSVEEGSLRSFVGDIREGNRDAVLDVIRWTTQKMSESQESVEDDEVLPELDPLHLEDLDFSFQEDIEHLNSFASGLAGNMSQDLARQQSPDSVLDADPLDEAHDDGVEVIDRTAQESFDFNTGTNACIVDKTDWALTVNHAFERHKALDPAMKLPWEQPSMQGIFHNSLGLNLPQVHGIALELPATKNEDRNQISVSGEVEACADAAFLSAVKDIQDLDYFENKRQQTDLACAKWLDILSINWSASAIGQQVCEDLRSDPTGEMANETLKACFGTKSYSTLLKRAGSLKRFILWHRDHYFERGFSVDAIPLHEPDVWSYFRHLRESRIRDARGYTGPATFLETVRFTKFTIALQGADNILESRRLQGFAAIEKREKGPTHQAPPMELEHLRRLHSLLLSADSIVDKVGAGCMLLCTYARARWSDLRFIHHVEIESKRNGCLVLYTTEHKTSAVGEKKEQYLPFVVPWDGVTNENWLQIFLDLYQQVGLNIHKVPLGPLLPAPRSGGGFCARPLTTSEAAAWLRGLLKGTSNWESFRSHSMKATLLDWCARSGMDKEVRSVLGHHCSAVSGSEVVYARHLQARPIRKLMMLLRLIRIGMGLEEIADRGNIAGVTPAVGTPGPGFGIHGCAARTPVLPVEHVQAEADPVQDAVEGVQDHEDQLSIKEEMNIATDVAASADSLSLFPESVVKLGLIEIDSSSGSDSESSSTSSDEPLAETFEARAAYTEAVPEGLTFYKHVKSFRVHAVRNEQQVTVCKMKITGNFQELGRTLNFRTGGGTLKELSPEELLAEDEEMEEELTDEVDGVRQVLSCDVAGVFGGEGGKVPAWQLGRAWTESGLHADTVNGKRTNGIRQRKALWKAFPNLKRKIFRRCDDVELASTRGRDRSGLGGCLAVTDGVREITWLELATASKVVAKSLAKLGLTGSPTSAYRVDDRPAEAPAPMVVMVGHNVESLIIILGILRQGFPLLPLSVTHANRSQLLSRYEDAMTLFEPVAAVTDSDLVQELQHFRPALQVVSARELLNGDPMVEDYEDVPTTTDHVLSYIFTSGSTGKSKCVVATNRMAWAECQWYPELFEKLGYKVDPKKDRWRLDHEMGWWGAAFFGEVDVALAMAMCIVMMKPTDPDWGQRGVTVSGALPSQLNNLWPGAKNIPLSLRVVFSWAERCDVELGQAWKASGVKMADLLIATEYFLTFASCGLEVASCDGRQAHAMRPLGGAKVFILDDSLQPCPKSMDEITGLLGVAGPQVTPGYVERLAPDGPALIGAGPLSQDMFKVIDGEWVLVPKDIIKMRPDNSIVSIGRGGGTVKVRGGVLMATNVAELQLTAGAVSACCITEPLHVEGGASVVLELQPGNPQGLRKSLQDASFLRMPILYTCKMPRNESTGKVQKSLVQELRVKEARLEAQQLVEQGRKDLKQVSWYWRITKPVLLVVCGVQPRTIYHLCQALLEPKVTTLAWALLSLGKESVLQFCLTAWTYGAIAQAGSCGKRSFGLLVPLAVAGLATRSGILLPGALLACVLLYGQEKWKGKETWPVRAFYQKVGRLSLSVLITLLLRLPIQGTTTCLYLVGLLLLYTCNRRLPSATPLQQATSLVLSLLESLRYLACFPVLFLLTLPSIMQSEFRDFSSKKMDAMQNFAKQDRSYEGACEQLARVTTSGTWWKRIWVDVDAVEEDSVEDDPMGVPGRKRAEERCGSVVSTEGSVAKDRDQHWWSDSHLKRILQKTET</sequence>
<dbReference type="SUPFAM" id="SSF56801">
    <property type="entry name" value="Acetyl-CoA synthetase-like"/>
    <property type="match status" value="1"/>
</dbReference>
<dbReference type="SUPFAM" id="SSF56349">
    <property type="entry name" value="DNA breaking-rejoining enzymes"/>
    <property type="match status" value="1"/>
</dbReference>
<comment type="caution">
    <text evidence="5">The sequence shown here is derived from an EMBL/GenBank/DDBJ whole genome shotgun (WGS) entry which is preliminary data.</text>
</comment>
<accession>A0ABP0JVS8</accession>
<evidence type="ECO:0000259" key="4">
    <source>
        <dbReference type="Pfam" id="PF00501"/>
    </source>
</evidence>
<organism evidence="5 6">
    <name type="scientific">Durusdinium trenchii</name>
    <dbReference type="NCBI Taxonomy" id="1381693"/>
    <lineage>
        <taxon>Eukaryota</taxon>
        <taxon>Sar</taxon>
        <taxon>Alveolata</taxon>
        <taxon>Dinophyceae</taxon>
        <taxon>Suessiales</taxon>
        <taxon>Symbiodiniaceae</taxon>
        <taxon>Durusdinium</taxon>
    </lineage>
</organism>
<dbReference type="PANTHER" id="PTHR43201">
    <property type="entry name" value="ACYL-COA SYNTHETASE"/>
    <property type="match status" value="1"/>
</dbReference>
<feature type="domain" description="AMP-dependent synthetase/ligase" evidence="4">
    <location>
        <begin position="1045"/>
        <end position="1403"/>
    </location>
</feature>
<comment type="similarity">
    <text evidence="1">Belongs to the ATP-dependent AMP-binding enzyme family.</text>
</comment>
<keyword evidence="6" id="KW-1185">Reference proteome</keyword>
<feature type="region of interest" description="Disordered" evidence="3">
    <location>
        <begin position="93"/>
        <end position="114"/>
    </location>
</feature>
<dbReference type="Gene3D" id="1.10.443.10">
    <property type="entry name" value="Intergrase catalytic core"/>
    <property type="match status" value="1"/>
</dbReference>
<keyword evidence="2" id="KW-0233">DNA recombination</keyword>
<dbReference type="PANTHER" id="PTHR43201:SF8">
    <property type="entry name" value="ACYL-COA SYNTHETASE FAMILY MEMBER 3"/>
    <property type="match status" value="1"/>
</dbReference>
<dbReference type="Gene3D" id="3.40.50.12780">
    <property type="entry name" value="N-terminal domain of ligase-like"/>
    <property type="match status" value="1"/>
</dbReference>
<evidence type="ECO:0000256" key="2">
    <source>
        <dbReference type="ARBA" id="ARBA00023172"/>
    </source>
</evidence>
<evidence type="ECO:0000313" key="5">
    <source>
        <dbReference type="EMBL" id="CAK9018556.1"/>
    </source>
</evidence>
<dbReference type="Pfam" id="PF00501">
    <property type="entry name" value="AMP-binding"/>
    <property type="match status" value="1"/>
</dbReference>
<protein>
    <recommendedName>
        <fullName evidence="4">AMP-dependent synthetase/ligase domain-containing protein</fullName>
    </recommendedName>
</protein>
<proteinExistence type="inferred from homology"/>